<dbReference type="RefSeq" id="XP_028138760.1">
    <property type="nucleotide sequence ID" value="XM_028282959.1"/>
</dbReference>
<dbReference type="AlphaFoldDB" id="A0A6P7G2D5"/>
<sequence>MHCIKMKSIISVLLLVLCSTSIVFTYYVPPPMDYGLLRHSIPSYHHSTLSNYATRDGEAPLSDVFLYPPKVLLPSGPKPYGGWIGYHHMHSVPYKSKVINELPVELQGEPAKVKETNCVVKNGVAKCKNNLNLRQKHLLRSRECFVEDFVVTCIEV</sequence>
<keyword evidence="1" id="KW-0732">Signal</keyword>
<reference evidence="2" key="1">
    <citation type="submission" date="2025-08" db="UniProtKB">
        <authorList>
            <consortium name="RefSeq"/>
        </authorList>
    </citation>
    <scope>IDENTIFICATION</scope>
    <source>
        <tissue evidence="2">Whole insect</tissue>
    </source>
</reference>
<feature type="chain" id="PRO_5028040643" evidence="1">
    <location>
        <begin position="26"/>
        <end position="156"/>
    </location>
</feature>
<protein>
    <submittedName>
        <fullName evidence="2">Uncharacterized protein LOC114333130</fullName>
    </submittedName>
</protein>
<organism evidence="2">
    <name type="scientific">Diabrotica virgifera virgifera</name>
    <name type="common">western corn rootworm</name>
    <dbReference type="NCBI Taxonomy" id="50390"/>
    <lineage>
        <taxon>Eukaryota</taxon>
        <taxon>Metazoa</taxon>
        <taxon>Ecdysozoa</taxon>
        <taxon>Arthropoda</taxon>
        <taxon>Hexapoda</taxon>
        <taxon>Insecta</taxon>
        <taxon>Pterygota</taxon>
        <taxon>Neoptera</taxon>
        <taxon>Endopterygota</taxon>
        <taxon>Coleoptera</taxon>
        <taxon>Polyphaga</taxon>
        <taxon>Cucujiformia</taxon>
        <taxon>Chrysomeloidea</taxon>
        <taxon>Chrysomelidae</taxon>
        <taxon>Galerucinae</taxon>
        <taxon>Diabroticina</taxon>
        <taxon>Diabroticites</taxon>
        <taxon>Diabrotica</taxon>
    </lineage>
</organism>
<feature type="signal peptide" evidence="1">
    <location>
        <begin position="1"/>
        <end position="25"/>
    </location>
</feature>
<proteinExistence type="predicted"/>
<dbReference type="InParanoid" id="A0A6P7G2D5"/>
<evidence type="ECO:0000256" key="1">
    <source>
        <dbReference type="SAM" id="SignalP"/>
    </source>
</evidence>
<gene>
    <name evidence="2" type="primary">LOC114333130</name>
</gene>
<evidence type="ECO:0000313" key="2">
    <source>
        <dbReference type="RefSeq" id="XP_028138760.1"/>
    </source>
</evidence>
<name>A0A6P7G2D5_DIAVI</name>
<dbReference type="KEGG" id="dvv:114333130"/>
<accession>A0A6P7G2D5</accession>